<reference evidence="2" key="2">
    <citation type="journal article" date="2022" name="Elife">
        <title>Obligate sexual reproduction of a homothallic fungus closely related to the Cryptococcus pathogenic species complex.</title>
        <authorList>
            <person name="Passer A.R."/>
            <person name="Clancey S.A."/>
            <person name="Shea T."/>
            <person name="David-Palma M."/>
            <person name="Averette A.F."/>
            <person name="Boekhout T."/>
            <person name="Porcel B.M."/>
            <person name="Nowrousian M."/>
            <person name="Cuomo C.A."/>
            <person name="Sun S."/>
            <person name="Heitman J."/>
            <person name="Coelho M.A."/>
        </authorList>
    </citation>
    <scope>NUCLEOTIDE SEQUENCE</scope>
    <source>
        <strain evidence="2">CBS 7841</strain>
    </source>
</reference>
<sequence length="223" mass="24421">MPSGSTGRCSTIREERTPFPGDNARRWPRDSPREAIFPMVGVENPETSKEDTLFAQTVTTALPTVESASQQAIKYRSEIPLSWSSTCLVISCSKSRLGYCRFPASFSLLALCTNSLLSRVSRTQRTLHRHRLFELLFYLSKTPSTAEISKAWLDKLATIKPPNVSVASPHGGRSSHPNKEDIGDSVICSIAQPTNANVLAGTTHDHSPVLEAIVPNTGFRPQA</sequence>
<proteinExistence type="predicted"/>
<organism evidence="2 3">
    <name type="scientific">Cryptococcus depauperatus CBS 7841</name>
    <dbReference type="NCBI Taxonomy" id="1295531"/>
    <lineage>
        <taxon>Eukaryota</taxon>
        <taxon>Fungi</taxon>
        <taxon>Dikarya</taxon>
        <taxon>Basidiomycota</taxon>
        <taxon>Agaricomycotina</taxon>
        <taxon>Tremellomycetes</taxon>
        <taxon>Tremellales</taxon>
        <taxon>Cryptococcaceae</taxon>
        <taxon>Cryptococcus</taxon>
    </lineage>
</organism>
<gene>
    <name evidence="2" type="ORF">L203_100249</name>
</gene>
<dbReference type="EMBL" id="CP143784">
    <property type="protein sequence ID" value="WVN85107.1"/>
    <property type="molecule type" value="Genomic_DNA"/>
</dbReference>
<reference evidence="2" key="1">
    <citation type="submission" date="2016-06" db="EMBL/GenBank/DDBJ databases">
        <authorList>
            <person name="Cuomo C."/>
            <person name="Litvintseva A."/>
            <person name="Heitman J."/>
            <person name="Chen Y."/>
            <person name="Sun S."/>
            <person name="Springer D."/>
            <person name="Dromer F."/>
            <person name="Young S."/>
            <person name="Zeng Q."/>
            <person name="Chapman S."/>
            <person name="Gujja S."/>
            <person name="Saif S."/>
            <person name="Birren B."/>
        </authorList>
    </citation>
    <scope>NUCLEOTIDE SEQUENCE</scope>
    <source>
        <strain evidence="2">CBS 7841</strain>
    </source>
</reference>
<protein>
    <submittedName>
        <fullName evidence="2">Uncharacterized protein</fullName>
    </submittedName>
</protein>
<feature type="compositionally biased region" description="Basic and acidic residues" evidence="1">
    <location>
        <begin position="11"/>
        <end position="28"/>
    </location>
</feature>
<dbReference type="GeneID" id="91084465"/>
<evidence type="ECO:0000256" key="1">
    <source>
        <dbReference type="SAM" id="MobiDB-lite"/>
    </source>
</evidence>
<dbReference type="RefSeq" id="XP_066065808.1">
    <property type="nucleotide sequence ID" value="XM_066209711.1"/>
</dbReference>
<dbReference type="AlphaFoldDB" id="A0AAJ8JMQ1"/>
<evidence type="ECO:0000313" key="3">
    <source>
        <dbReference type="Proteomes" id="UP000094043"/>
    </source>
</evidence>
<accession>A0AAJ8JMQ1</accession>
<name>A0AAJ8JMQ1_9TREE</name>
<dbReference type="KEGG" id="cdep:91084465"/>
<keyword evidence="3" id="KW-1185">Reference proteome</keyword>
<evidence type="ECO:0000313" key="2">
    <source>
        <dbReference type="EMBL" id="WVN85107.1"/>
    </source>
</evidence>
<feature type="region of interest" description="Disordered" evidence="1">
    <location>
        <begin position="1"/>
        <end position="28"/>
    </location>
</feature>
<reference evidence="2" key="3">
    <citation type="submission" date="2024-01" db="EMBL/GenBank/DDBJ databases">
        <authorList>
            <person name="Coelho M.A."/>
            <person name="David-Palma M."/>
            <person name="Shea T."/>
            <person name="Sun S."/>
            <person name="Cuomo C.A."/>
            <person name="Heitman J."/>
        </authorList>
    </citation>
    <scope>NUCLEOTIDE SEQUENCE</scope>
    <source>
        <strain evidence="2">CBS 7841</strain>
    </source>
</reference>
<dbReference type="Proteomes" id="UP000094043">
    <property type="component" value="Chromosome 1"/>
</dbReference>